<protein>
    <recommendedName>
        <fullName evidence="10">Major facilitator superfamily (MFS) profile domain-containing protein</fullName>
    </recommendedName>
</protein>
<dbReference type="SUPFAM" id="SSF103473">
    <property type="entry name" value="MFS general substrate transporter"/>
    <property type="match status" value="1"/>
</dbReference>
<feature type="transmembrane region" description="Helical" evidence="7">
    <location>
        <begin position="257"/>
        <end position="278"/>
    </location>
</feature>
<feature type="transmembrane region" description="Helical" evidence="7">
    <location>
        <begin position="41"/>
        <end position="63"/>
    </location>
</feature>
<proteinExistence type="predicted"/>
<dbReference type="PANTHER" id="PTHR43266:SF2">
    <property type="entry name" value="MAJOR FACILITATOR SUPERFAMILY (MFS) PROFILE DOMAIN-CONTAINING PROTEIN"/>
    <property type="match status" value="1"/>
</dbReference>
<feature type="transmembrane region" description="Helical" evidence="7">
    <location>
        <begin position="75"/>
        <end position="95"/>
    </location>
</feature>
<dbReference type="KEGG" id="aft:BBF96_09665"/>
<reference evidence="8 9" key="1">
    <citation type="submission" date="2016-07" db="EMBL/GenBank/DDBJ databases">
        <title>Genome and transcriptome analysis of iron-reducing fermentative bacteria Anoxybacter fermentans.</title>
        <authorList>
            <person name="Zeng X."/>
            <person name="Shao Z."/>
        </authorList>
    </citation>
    <scope>NUCLEOTIDE SEQUENCE [LARGE SCALE GENOMIC DNA]</scope>
    <source>
        <strain evidence="8 9">DY22613</strain>
    </source>
</reference>
<evidence type="ECO:0000256" key="3">
    <source>
        <dbReference type="ARBA" id="ARBA00022475"/>
    </source>
</evidence>
<dbReference type="EMBL" id="CP016379">
    <property type="protein sequence ID" value="AZR73630.1"/>
    <property type="molecule type" value="Genomic_DNA"/>
</dbReference>
<dbReference type="GO" id="GO:0022857">
    <property type="term" value="F:transmembrane transporter activity"/>
    <property type="evidence" value="ECO:0007669"/>
    <property type="project" value="InterPro"/>
</dbReference>
<dbReference type="AlphaFoldDB" id="A0A3Q9HQW6"/>
<organism evidence="8 9">
    <name type="scientific">Anoxybacter fermentans</name>
    <dbReference type="NCBI Taxonomy" id="1323375"/>
    <lineage>
        <taxon>Bacteria</taxon>
        <taxon>Bacillati</taxon>
        <taxon>Bacillota</taxon>
        <taxon>Clostridia</taxon>
        <taxon>Halanaerobiales</taxon>
        <taxon>Anoxybacter</taxon>
    </lineage>
</organism>
<feature type="transmembrane region" description="Helical" evidence="7">
    <location>
        <begin position="373"/>
        <end position="393"/>
    </location>
</feature>
<evidence type="ECO:0008006" key="10">
    <source>
        <dbReference type="Google" id="ProtNLM"/>
    </source>
</evidence>
<evidence type="ECO:0000256" key="7">
    <source>
        <dbReference type="SAM" id="Phobius"/>
    </source>
</evidence>
<keyword evidence="3" id="KW-1003">Cell membrane</keyword>
<dbReference type="Pfam" id="PF07690">
    <property type="entry name" value="MFS_1"/>
    <property type="match status" value="1"/>
</dbReference>
<keyword evidence="6 7" id="KW-0472">Membrane</keyword>
<dbReference type="PROSITE" id="PS00216">
    <property type="entry name" value="SUGAR_TRANSPORT_1"/>
    <property type="match status" value="1"/>
</dbReference>
<evidence type="ECO:0000313" key="8">
    <source>
        <dbReference type="EMBL" id="AZR73630.1"/>
    </source>
</evidence>
<comment type="subcellular location">
    <subcellularLocation>
        <location evidence="1">Cell membrane</location>
        <topology evidence="1">Multi-pass membrane protein</topology>
    </subcellularLocation>
</comment>
<accession>A0A3Q9HQW6</accession>
<evidence type="ECO:0000256" key="2">
    <source>
        <dbReference type="ARBA" id="ARBA00022448"/>
    </source>
</evidence>
<feature type="transmembrane region" description="Helical" evidence="7">
    <location>
        <begin position="314"/>
        <end position="332"/>
    </location>
</feature>
<dbReference type="Proteomes" id="UP000267250">
    <property type="component" value="Chromosome"/>
</dbReference>
<dbReference type="InterPro" id="IPR005829">
    <property type="entry name" value="Sugar_transporter_CS"/>
</dbReference>
<evidence type="ECO:0000256" key="4">
    <source>
        <dbReference type="ARBA" id="ARBA00022692"/>
    </source>
</evidence>
<dbReference type="PANTHER" id="PTHR43266">
    <property type="entry name" value="MACROLIDE-EFFLUX PROTEIN"/>
    <property type="match status" value="1"/>
</dbReference>
<dbReference type="InterPro" id="IPR036259">
    <property type="entry name" value="MFS_trans_sf"/>
</dbReference>
<feature type="transmembrane region" description="Helical" evidence="7">
    <location>
        <begin position="290"/>
        <end position="308"/>
    </location>
</feature>
<dbReference type="CDD" id="cd06173">
    <property type="entry name" value="MFS_MefA_like"/>
    <property type="match status" value="1"/>
</dbReference>
<name>A0A3Q9HQW6_9FIRM</name>
<keyword evidence="2" id="KW-0813">Transport</keyword>
<dbReference type="RefSeq" id="WP_127016972.1">
    <property type="nucleotide sequence ID" value="NZ_CP016379.1"/>
</dbReference>
<feature type="transmembrane region" description="Helical" evidence="7">
    <location>
        <begin position="212"/>
        <end position="237"/>
    </location>
</feature>
<evidence type="ECO:0000313" key="9">
    <source>
        <dbReference type="Proteomes" id="UP000267250"/>
    </source>
</evidence>
<evidence type="ECO:0000256" key="6">
    <source>
        <dbReference type="ARBA" id="ARBA00023136"/>
    </source>
</evidence>
<evidence type="ECO:0000256" key="5">
    <source>
        <dbReference type="ARBA" id="ARBA00022989"/>
    </source>
</evidence>
<gene>
    <name evidence="8" type="ORF">BBF96_09665</name>
</gene>
<feature type="transmembrane region" description="Helical" evidence="7">
    <location>
        <begin position="12"/>
        <end position="35"/>
    </location>
</feature>
<dbReference type="InterPro" id="IPR011701">
    <property type="entry name" value="MFS"/>
</dbReference>
<feature type="transmembrane region" description="Helical" evidence="7">
    <location>
        <begin position="174"/>
        <end position="191"/>
    </location>
</feature>
<keyword evidence="4 7" id="KW-0812">Transmembrane</keyword>
<dbReference type="OrthoDB" id="9775268at2"/>
<dbReference type="Gene3D" id="1.20.1250.20">
    <property type="entry name" value="MFS general substrate transporter like domains"/>
    <property type="match status" value="1"/>
</dbReference>
<sequence length="414" mass="47075">MNILLKNSNFRILWLGETISNLGNSFSQIAIIWLIKELTGSALSMGLSMLFFYIPAIIFNSFSGVVMDLYGRKKGLITFGFFQGIVGLIIPFLMFIDRINIIYIFLIITAMSILSSFYNPIRKSIIPDLVENTNINKAVSMMEFSKKITHFLGFGLAAIIIEKIRLLYAFVLDGSSFIVAAILFCNLKVKLKRSIVNNKKTMLKIKEQYINILRLLFNNKFILSIVVLYSFLNFYFIPMNIILTKLVEQFHGDISQYSYLMMAFVIGQVLSSIISGYIKNANHRLKILNMSFLIGALLGLLGFSKSFFITEVLIGLIGIVFVSLDIFIEVFLQYIIPQDIRTGVFSIVIMLGLCLTPISYIMVSYALEVLNVLFLFKIMGSSIILLSIIFGFVSGKYYNRSFYEESFKTSIRTN</sequence>
<keyword evidence="9" id="KW-1185">Reference proteome</keyword>
<keyword evidence="5 7" id="KW-1133">Transmembrane helix</keyword>
<dbReference type="GO" id="GO:0005886">
    <property type="term" value="C:plasma membrane"/>
    <property type="evidence" value="ECO:0007669"/>
    <property type="project" value="UniProtKB-SubCell"/>
</dbReference>
<evidence type="ECO:0000256" key="1">
    <source>
        <dbReference type="ARBA" id="ARBA00004651"/>
    </source>
</evidence>
<feature type="transmembrane region" description="Helical" evidence="7">
    <location>
        <begin position="344"/>
        <end position="367"/>
    </location>
</feature>
<feature type="transmembrane region" description="Helical" evidence="7">
    <location>
        <begin position="101"/>
        <end position="118"/>
    </location>
</feature>